<reference evidence="1" key="1">
    <citation type="journal article" date="2021" name="J Fungi (Basel)">
        <title>Genomic and Metabolomic Analyses of the Marine Fungus Emericellopsis cladophorae: Insights into Saltwater Adaptability Mechanisms and Its Biosynthetic Potential.</title>
        <authorList>
            <person name="Goncalves M.F.M."/>
            <person name="Hilario S."/>
            <person name="Van de Peer Y."/>
            <person name="Esteves A.C."/>
            <person name="Alves A."/>
        </authorList>
    </citation>
    <scope>NUCLEOTIDE SEQUENCE</scope>
    <source>
        <strain evidence="1">MUM 19.33</strain>
    </source>
</reference>
<name>A0A9Q0BDW9_9HYPO</name>
<dbReference type="AlphaFoldDB" id="A0A9Q0BDW9"/>
<protein>
    <submittedName>
        <fullName evidence="1">Uncharacterized protein</fullName>
    </submittedName>
</protein>
<dbReference type="EMBL" id="JAGIXG020000029">
    <property type="protein sequence ID" value="KAI6780634.1"/>
    <property type="molecule type" value="Genomic_DNA"/>
</dbReference>
<dbReference type="OrthoDB" id="10353539at2759"/>
<dbReference type="RefSeq" id="XP_051361490.1">
    <property type="nucleotide sequence ID" value="XM_051507188.1"/>
</dbReference>
<evidence type="ECO:0000313" key="1">
    <source>
        <dbReference type="EMBL" id="KAI6780634.1"/>
    </source>
</evidence>
<organism evidence="1 2">
    <name type="scientific">Emericellopsis cladophorae</name>
    <dbReference type="NCBI Taxonomy" id="2686198"/>
    <lineage>
        <taxon>Eukaryota</taxon>
        <taxon>Fungi</taxon>
        <taxon>Dikarya</taxon>
        <taxon>Ascomycota</taxon>
        <taxon>Pezizomycotina</taxon>
        <taxon>Sordariomycetes</taxon>
        <taxon>Hypocreomycetidae</taxon>
        <taxon>Hypocreales</taxon>
        <taxon>Bionectriaceae</taxon>
        <taxon>Emericellopsis</taxon>
    </lineage>
</organism>
<dbReference type="Proteomes" id="UP001055219">
    <property type="component" value="Unassembled WGS sequence"/>
</dbReference>
<proteinExistence type="predicted"/>
<keyword evidence="2" id="KW-1185">Reference proteome</keyword>
<gene>
    <name evidence="1" type="ORF">J7T54_001138</name>
</gene>
<accession>A0A9Q0BDW9</accession>
<sequence>MSSNSMNQAAVVAADHTAQARRRLNEAISRCQKANAMRITDMPTATETAGVDFAHDDFDEILCNQMRDYVVAAEHATKDSIAAIRRYYNTNAPCMYSLPRDRATDVKTVKQECRDMYKCHDARLKDLLLVLDDVSDEKWVQIKDHHAQFKDNFLQRLEDRRCFFIQRWKLVLRLQVCRRRVTCNAAEVKYAGNGCEFLLNQGCHL</sequence>
<evidence type="ECO:0000313" key="2">
    <source>
        <dbReference type="Proteomes" id="UP001055219"/>
    </source>
</evidence>
<reference evidence="1" key="2">
    <citation type="submission" date="2022-07" db="EMBL/GenBank/DDBJ databases">
        <authorList>
            <person name="Goncalves M.F.M."/>
            <person name="Hilario S."/>
            <person name="Van De Peer Y."/>
            <person name="Esteves A.C."/>
            <person name="Alves A."/>
        </authorList>
    </citation>
    <scope>NUCLEOTIDE SEQUENCE</scope>
    <source>
        <strain evidence="1">MUM 19.33</strain>
    </source>
</reference>
<comment type="caution">
    <text evidence="1">The sequence shown here is derived from an EMBL/GenBank/DDBJ whole genome shotgun (WGS) entry which is preliminary data.</text>
</comment>
<dbReference type="GeneID" id="75827657"/>